<evidence type="ECO:0000313" key="2">
    <source>
        <dbReference type="EMBL" id="VFJ59104.1"/>
    </source>
</evidence>
<dbReference type="Gene3D" id="1.20.141.10">
    <property type="entry name" value="Chitosanase, subunit A, domain 1"/>
    <property type="match status" value="1"/>
</dbReference>
<reference evidence="2" key="1">
    <citation type="submission" date="2019-02" db="EMBL/GenBank/DDBJ databases">
        <authorList>
            <person name="Gruber-Vodicka R. H."/>
            <person name="Seah K. B. B."/>
        </authorList>
    </citation>
    <scope>NUCLEOTIDE SEQUENCE</scope>
    <source>
        <strain evidence="2">BECK_DK47</strain>
    </source>
</reference>
<sequence length="69" mass="7744">MQVCVGELPDGIFGPKTLRAINGVDGESFALSFTLAKISRYAEICKRNRKLDKFLLGWTNRSLRGVQWA</sequence>
<gene>
    <name evidence="2" type="ORF">BECKDK2373B_GA0170837_108010</name>
</gene>
<dbReference type="InterPro" id="IPR018537">
    <property type="entry name" value="Peptidoglycan-bd_3"/>
</dbReference>
<feature type="domain" description="Peptidoglycan binding" evidence="1">
    <location>
        <begin position="9"/>
        <end position="61"/>
    </location>
</feature>
<accession>A0A450SYG7</accession>
<dbReference type="SUPFAM" id="SSF53955">
    <property type="entry name" value="Lysozyme-like"/>
    <property type="match status" value="1"/>
</dbReference>
<dbReference type="AlphaFoldDB" id="A0A450SYG7"/>
<proteinExistence type="predicted"/>
<dbReference type="Pfam" id="PF09374">
    <property type="entry name" value="PG_binding_3"/>
    <property type="match status" value="1"/>
</dbReference>
<evidence type="ECO:0000259" key="1">
    <source>
        <dbReference type="Pfam" id="PF09374"/>
    </source>
</evidence>
<name>A0A450SYG7_9GAMM</name>
<dbReference type="EMBL" id="CAADEX010000080">
    <property type="protein sequence ID" value="VFJ59104.1"/>
    <property type="molecule type" value="Genomic_DNA"/>
</dbReference>
<dbReference type="InterPro" id="IPR023346">
    <property type="entry name" value="Lysozyme-like_dom_sf"/>
</dbReference>
<protein>
    <submittedName>
        <fullName evidence="2">Predicted Peptidoglycan domain-containing protein</fullName>
    </submittedName>
</protein>
<organism evidence="2">
    <name type="scientific">Candidatus Kentrum sp. DK</name>
    <dbReference type="NCBI Taxonomy" id="2126562"/>
    <lineage>
        <taxon>Bacteria</taxon>
        <taxon>Pseudomonadati</taxon>
        <taxon>Pseudomonadota</taxon>
        <taxon>Gammaproteobacteria</taxon>
        <taxon>Candidatus Kentrum</taxon>
    </lineage>
</organism>